<keyword evidence="4" id="KW-1185">Reference proteome</keyword>
<reference evidence="4" key="1">
    <citation type="submission" date="2025-05" db="UniProtKB">
        <authorList>
            <consortium name="RefSeq"/>
        </authorList>
    </citation>
    <scope>NUCLEOTIDE SEQUENCE [LARGE SCALE GENOMIC DNA]</scope>
</reference>
<dbReference type="Pfam" id="PF15793">
    <property type="entry name" value="SHLD2_C"/>
    <property type="match status" value="1"/>
</dbReference>
<dbReference type="InterPro" id="IPR029715">
    <property type="entry name" value="FAM35A"/>
</dbReference>
<evidence type="ECO:0000259" key="2">
    <source>
        <dbReference type="Pfam" id="PF21669"/>
    </source>
</evidence>
<protein>
    <submittedName>
        <fullName evidence="5">Shieldin complex subunit 2 isoform X1</fullName>
    </submittedName>
</protein>
<name>A0ABM3XDT1_ERIEU</name>
<dbReference type="InterPro" id="IPR053944">
    <property type="entry name" value="SHLD2_OB2"/>
</dbReference>
<dbReference type="RefSeq" id="XP_060046964.1">
    <property type="nucleotide sequence ID" value="XM_060190981.1"/>
</dbReference>
<dbReference type="InterPro" id="IPR031589">
    <property type="entry name" value="SHLD2_C"/>
</dbReference>
<reference evidence="5" key="2">
    <citation type="submission" date="2025-08" db="UniProtKB">
        <authorList>
            <consortium name="RefSeq"/>
        </authorList>
    </citation>
    <scope>IDENTIFICATION</scope>
</reference>
<dbReference type="Proteomes" id="UP001652624">
    <property type="component" value="Chromosome 1"/>
</dbReference>
<dbReference type="PANTHER" id="PTHR14495:SF2">
    <property type="entry name" value="SHIELDIN COMPLEX SUBUNIT 2"/>
    <property type="match status" value="1"/>
</dbReference>
<feature type="domain" description="Shieldin complex subunit 2 C-terminal" evidence="1">
    <location>
        <begin position="721"/>
        <end position="829"/>
    </location>
</feature>
<gene>
    <name evidence="5" type="primary">SHLD2</name>
</gene>
<dbReference type="GeneID" id="103128038"/>
<evidence type="ECO:0000313" key="5">
    <source>
        <dbReference type="RefSeq" id="XP_060046964.1"/>
    </source>
</evidence>
<evidence type="ECO:0000259" key="3">
    <source>
        <dbReference type="Pfam" id="PF22779"/>
    </source>
</evidence>
<evidence type="ECO:0000313" key="4">
    <source>
        <dbReference type="Proteomes" id="UP001652624"/>
    </source>
</evidence>
<dbReference type="PANTHER" id="PTHR14495">
    <property type="entry name" value="SHIELDIN COMPLEX SUBUNIT 2"/>
    <property type="match status" value="1"/>
</dbReference>
<feature type="domain" description="Shieldin complex subunit 2 second OB fold" evidence="3">
    <location>
        <begin position="582"/>
        <end position="663"/>
    </location>
</feature>
<organism evidence="4 5">
    <name type="scientific">Erinaceus europaeus</name>
    <name type="common">Western European hedgehog</name>
    <dbReference type="NCBI Taxonomy" id="9365"/>
    <lineage>
        <taxon>Eukaryota</taxon>
        <taxon>Metazoa</taxon>
        <taxon>Chordata</taxon>
        <taxon>Craniata</taxon>
        <taxon>Vertebrata</taxon>
        <taxon>Euteleostomi</taxon>
        <taxon>Mammalia</taxon>
        <taxon>Eutheria</taxon>
        <taxon>Laurasiatheria</taxon>
        <taxon>Eulipotyphla</taxon>
        <taxon>Erinaceidae</taxon>
        <taxon>Erinaceinae</taxon>
        <taxon>Erinaceus</taxon>
    </lineage>
</organism>
<dbReference type="InterPro" id="IPR049507">
    <property type="entry name" value="SHLD2_OB1"/>
</dbReference>
<sequence length="905" mass="103147">MSRQEVMNERSQFHIFWGAPIGPLKMTVSQERDSLTSAADPWKKFCLLYNQHSSHMKGGKCKHRNLDDYQIPETVGPEDLLSHHFPTNSNNRSVHVKDDFINCPSETQSIKCQEIHPSEMNDTTNSDVQMCEFKCRVQHSVEEEKCQTLISRNEKITHEQHKNTSNTCDKNLQNNSLLLDHKCAVALDLGYDTEQTNTRSRAGETKCVPAEHHEIQKFFSSNTVAKSKSAGTVRKISDLKISTDTEFLSIMTSSQVAFLAQREYTCQDSINKDTMNLETEPKKSHGEVRITKDHFQPSDNFTGGCEDGQNEAHSLELFSPIYPETEDNHIHINSEKGLEKNISSEEQLPPNETYIKLCNSGLLCSQLNTFHQSSVKRSHTSEGQSGHSKILHVSKKIKLVSNAREVNQKKVSKFKGITKTSLIKDCDSKSQKYNCLVMVLSPCHVKEVSIKSGPNAGSKVPLATIVVTDQSKIQKKVVLWRTAAFWALTVFLGDILLLTDVTVHEDHWVGETKLQSTFTSQLLNLGSCSSVQPEEYSNIVSDVVLQDLLDYVSVKHFYLQKLPQRQFQKMNSIEFVELEKLQPDTLVNAVLRVVDISILTEAIYNYRGQKQRKIMLTVEQVQGQHYVLVLWGFGAAWFPQLQRKKDYIWEFKYLYVQRNCILETLELHTTHWSSCECLFDDDKRSIAFKAKFHKSTTSLVKMSDLATHLEDRCSGVILFQVQILELVFPGPEASNIVLNAHSSLKSIYSSLPNIIYTGCAKCALELEVDENKIYKQCFSCLPLDAKKIYYRPALMTIVDGRDKICIHVGSKLIEKILLNIPPDWLNRVIEIDKIILECLWKHNDLSTGVTLWIQLKTIQGLREAIRSEAKEVQAECNIHYFLLLKLFCCLRRGMLQMYSLVPAVK</sequence>
<proteinExistence type="predicted"/>
<evidence type="ECO:0000259" key="1">
    <source>
        <dbReference type="Pfam" id="PF15793"/>
    </source>
</evidence>
<dbReference type="Pfam" id="PF22779">
    <property type="entry name" value="OB_SHLD2_2nd"/>
    <property type="match status" value="1"/>
</dbReference>
<feature type="domain" description="Shieldin complex subunit 2 first OB fold" evidence="2">
    <location>
        <begin position="415"/>
        <end position="549"/>
    </location>
</feature>
<accession>A0ABM3XDT1</accession>
<dbReference type="Pfam" id="PF21669">
    <property type="entry name" value="SHLD2_OB1"/>
    <property type="match status" value="1"/>
</dbReference>